<sequence>MSITRRRFLEGGAALAASSLATSRAFAADGTFNYKIGTNVPLSHPIYIRLQEAAESIRSKTGGKVNFKVFPNGQLGSDTEMLSQLRSGGIDFLTLPGVVLANMVPMASLNSVGFAFPDYPSVWKAMDGKLGAYIRGHISKAGLFVNDKVWDNGFRQITSYAPVNSAADLRNVKLRVPVSPLLLSLFKSLGAAPTPINFNELYSALQTRVVDGQENPLPIVASGKLYEVQKHCALTGHVWDGYWMLANRRSVDALNPAQRASVLDLLNQAAMAQRADSEKLAESLKSELSGKGLAFNTPSHDSFRSALSKTGFYKTWQDKFGAEAWAQLEAYTGKLA</sequence>
<proteinExistence type="inferred from homology"/>
<evidence type="ECO:0000313" key="7">
    <source>
        <dbReference type="Proteomes" id="UP000243719"/>
    </source>
</evidence>
<comment type="subcellular location">
    <subcellularLocation>
        <location evidence="1">Cell envelope</location>
    </subcellularLocation>
</comment>
<accession>A0A1H2PL40</accession>
<dbReference type="EMBL" id="FNLO01000002">
    <property type="protein sequence ID" value="SDV47114.1"/>
    <property type="molecule type" value="Genomic_DNA"/>
</dbReference>
<evidence type="ECO:0000256" key="2">
    <source>
        <dbReference type="ARBA" id="ARBA00009023"/>
    </source>
</evidence>
<keyword evidence="4 5" id="KW-0732">Signal</keyword>
<dbReference type="OrthoDB" id="9794826at2"/>
<dbReference type="PIRSF" id="PIRSF006470">
    <property type="entry name" value="DctB"/>
    <property type="match status" value="1"/>
</dbReference>
<keyword evidence="7" id="KW-1185">Reference proteome</keyword>
<name>A0A1H2PL40_9BURK</name>
<dbReference type="NCBIfam" id="TIGR00787">
    <property type="entry name" value="dctP"/>
    <property type="match status" value="1"/>
</dbReference>
<dbReference type="InterPro" id="IPR006311">
    <property type="entry name" value="TAT_signal"/>
</dbReference>
<feature type="signal peptide" evidence="5">
    <location>
        <begin position="1"/>
        <end position="27"/>
    </location>
</feature>
<dbReference type="PROSITE" id="PS51318">
    <property type="entry name" value="TAT"/>
    <property type="match status" value="1"/>
</dbReference>
<dbReference type="RefSeq" id="WP_091905286.1">
    <property type="nucleotide sequence ID" value="NZ_FNLO01000002.1"/>
</dbReference>
<comment type="similarity">
    <text evidence="2">Belongs to the bacterial solute-binding protein 7 family.</text>
</comment>
<reference evidence="7" key="1">
    <citation type="submission" date="2016-09" db="EMBL/GenBank/DDBJ databases">
        <authorList>
            <person name="Varghese N."/>
            <person name="Submissions S."/>
        </authorList>
    </citation>
    <scope>NUCLEOTIDE SEQUENCE [LARGE SCALE GENOMIC DNA]</scope>
    <source>
        <strain evidence="7">JS23</strain>
    </source>
</reference>
<gene>
    <name evidence="6" type="ORF">SAMN05216551_102284</name>
</gene>
<dbReference type="InterPro" id="IPR018389">
    <property type="entry name" value="DctP_fam"/>
</dbReference>
<dbReference type="GO" id="GO:0030288">
    <property type="term" value="C:outer membrane-bounded periplasmic space"/>
    <property type="evidence" value="ECO:0007669"/>
    <property type="project" value="InterPro"/>
</dbReference>
<keyword evidence="6" id="KW-0675">Receptor</keyword>
<evidence type="ECO:0000313" key="6">
    <source>
        <dbReference type="EMBL" id="SDV47114.1"/>
    </source>
</evidence>
<organism evidence="6 7">
    <name type="scientific">Chitinasiproducens palmae</name>
    <dbReference type="NCBI Taxonomy" id="1770053"/>
    <lineage>
        <taxon>Bacteria</taxon>
        <taxon>Pseudomonadati</taxon>
        <taxon>Pseudomonadota</taxon>
        <taxon>Betaproteobacteria</taxon>
        <taxon>Burkholderiales</taxon>
        <taxon>Burkholderiaceae</taxon>
        <taxon>Chitinasiproducens</taxon>
    </lineage>
</organism>
<evidence type="ECO:0000256" key="5">
    <source>
        <dbReference type="SAM" id="SignalP"/>
    </source>
</evidence>
<dbReference type="PANTHER" id="PTHR33376">
    <property type="match status" value="1"/>
</dbReference>
<feature type="chain" id="PRO_5017248600" evidence="5">
    <location>
        <begin position="28"/>
        <end position="336"/>
    </location>
</feature>
<dbReference type="Proteomes" id="UP000243719">
    <property type="component" value="Unassembled WGS sequence"/>
</dbReference>
<protein>
    <submittedName>
        <fullName evidence="6">Tripartite ATP-independent transporter solute receptor, DctP family</fullName>
    </submittedName>
</protein>
<dbReference type="PANTHER" id="PTHR33376:SF4">
    <property type="entry name" value="SIALIC ACID-BINDING PERIPLASMIC PROTEIN SIAP"/>
    <property type="match status" value="1"/>
</dbReference>
<dbReference type="NCBIfam" id="NF037995">
    <property type="entry name" value="TRAP_S1"/>
    <property type="match status" value="1"/>
</dbReference>
<evidence type="ECO:0000256" key="4">
    <source>
        <dbReference type="ARBA" id="ARBA00022729"/>
    </source>
</evidence>
<dbReference type="InterPro" id="IPR038404">
    <property type="entry name" value="TRAP_DctP_sf"/>
</dbReference>
<evidence type="ECO:0000256" key="1">
    <source>
        <dbReference type="ARBA" id="ARBA00004196"/>
    </source>
</evidence>
<keyword evidence="3" id="KW-0813">Transport</keyword>
<dbReference type="STRING" id="1770053.SAMN05216551_102284"/>
<dbReference type="InterPro" id="IPR004682">
    <property type="entry name" value="TRAP_DctP"/>
</dbReference>
<dbReference type="Pfam" id="PF03480">
    <property type="entry name" value="DctP"/>
    <property type="match status" value="1"/>
</dbReference>
<dbReference type="AlphaFoldDB" id="A0A1H2PL40"/>
<dbReference type="Gene3D" id="3.40.190.170">
    <property type="entry name" value="Bacterial extracellular solute-binding protein, family 7"/>
    <property type="match status" value="1"/>
</dbReference>
<evidence type="ECO:0000256" key="3">
    <source>
        <dbReference type="ARBA" id="ARBA00022448"/>
    </source>
</evidence>
<dbReference type="GO" id="GO:0055085">
    <property type="term" value="P:transmembrane transport"/>
    <property type="evidence" value="ECO:0007669"/>
    <property type="project" value="InterPro"/>
</dbReference>
<dbReference type="CDD" id="cd13603">
    <property type="entry name" value="PBP2_TRAP_Siap_TeaA_like"/>
    <property type="match status" value="1"/>
</dbReference>